<comment type="catalytic activity">
    <reaction evidence="5">
        <text>a uridine in RNA = a pseudouridine in RNA</text>
        <dbReference type="Rhea" id="RHEA:48348"/>
        <dbReference type="Rhea" id="RHEA-COMP:12068"/>
        <dbReference type="Rhea" id="RHEA-COMP:12069"/>
        <dbReference type="ChEBI" id="CHEBI:65314"/>
        <dbReference type="ChEBI" id="CHEBI:65315"/>
    </reaction>
</comment>
<comment type="similarity">
    <text evidence="1 5">Belongs to the pseudouridine synthase RluA family.</text>
</comment>
<gene>
    <name evidence="7" type="ORF">UU49_C0017G0019</name>
</gene>
<sequence length="323" mass="36408">MPTFKIEEQDNNTRLDKFLTAQMPGSSRSQIQKMIKDGAVTVSGKKISVHRFLKNGDIVTVADGKLTTADKKIKPTTTPVDIAPIKTTTKNKIELLPKIIFEDDNILVIDKPAGLLTHARDEKLFDQESTLVHWLIKKYPTIKKIGDKPELRPGIVHRLDKETSGVMIVAKTQVAFEYLKKQFSEHLIKKEYCAWAYGKMPSNYGIINFPIGRSEDGGKMAARPNSPIVDEDDKTAITEYEVIKQLPHRALVKIMPQTGRTHQIRVHLFALNHPVIGDPMYQSKSYKAIPSERMLLHAHKLTFIDLAGGKKTFTSPLPDCFNI</sequence>
<dbReference type="SUPFAM" id="SSF55174">
    <property type="entry name" value="Alpha-L RNA-binding motif"/>
    <property type="match status" value="1"/>
</dbReference>
<evidence type="ECO:0000256" key="3">
    <source>
        <dbReference type="PIRSR" id="PIRSR606225-1"/>
    </source>
</evidence>
<dbReference type="PATRIC" id="fig|1619048.3.peg.537"/>
<dbReference type="SMART" id="SM00363">
    <property type="entry name" value="S4"/>
    <property type="match status" value="1"/>
</dbReference>
<dbReference type="InterPro" id="IPR002942">
    <property type="entry name" value="S4_RNA-bd"/>
</dbReference>
<dbReference type="SUPFAM" id="SSF55120">
    <property type="entry name" value="Pseudouridine synthase"/>
    <property type="match status" value="1"/>
</dbReference>
<dbReference type="InterPro" id="IPR020103">
    <property type="entry name" value="PsdUridine_synth_cat_dom_sf"/>
</dbReference>
<dbReference type="EMBL" id="LCAV01000017">
    <property type="protein sequence ID" value="KKR98440.1"/>
    <property type="molecule type" value="Genomic_DNA"/>
</dbReference>
<dbReference type="PROSITE" id="PS50889">
    <property type="entry name" value="S4"/>
    <property type="match status" value="1"/>
</dbReference>
<dbReference type="InterPro" id="IPR006145">
    <property type="entry name" value="PsdUridine_synth_RsuA/RluA"/>
</dbReference>
<dbReference type="EC" id="5.4.99.-" evidence="5"/>
<feature type="domain" description="RNA-binding S4" evidence="6">
    <location>
        <begin position="13"/>
        <end position="74"/>
    </location>
</feature>
<dbReference type="STRING" id="1619048.UU49_C0017G0019"/>
<name>A0A0G0XNR6_9BACT</name>
<dbReference type="GO" id="GO:0000455">
    <property type="term" value="P:enzyme-directed rRNA pseudouridine synthesis"/>
    <property type="evidence" value="ECO:0007669"/>
    <property type="project" value="UniProtKB-ARBA"/>
</dbReference>
<dbReference type="InterPro" id="IPR036986">
    <property type="entry name" value="S4_RNA-bd_sf"/>
</dbReference>
<dbReference type="Proteomes" id="UP000034108">
    <property type="component" value="Unassembled WGS sequence"/>
</dbReference>
<dbReference type="PANTHER" id="PTHR21600:SF44">
    <property type="entry name" value="RIBOSOMAL LARGE SUBUNIT PSEUDOURIDINE SYNTHASE D"/>
    <property type="match status" value="1"/>
</dbReference>
<dbReference type="CDD" id="cd00165">
    <property type="entry name" value="S4"/>
    <property type="match status" value="1"/>
</dbReference>
<dbReference type="GO" id="GO:0003723">
    <property type="term" value="F:RNA binding"/>
    <property type="evidence" value="ECO:0007669"/>
    <property type="project" value="UniProtKB-KW"/>
</dbReference>
<dbReference type="InterPro" id="IPR006225">
    <property type="entry name" value="PsdUridine_synth_RluC/D"/>
</dbReference>
<dbReference type="InterPro" id="IPR050188">
    <property type="entry name" value="RluA_PseudoU_synthase"/>
</dbReference>
<evidence type="ECO:0000256" key="2">
    <source>
        <dbReference type="ARBA" id="ARBA00023235"/>
    </source>
</evidence>
<feature type="active site" evidence="3">
    <location>
        <position position="160"/>
    </location>
</feature>
<dbReference type="Gene3D" id="3.30.2350.10">
    <property type="entry name" value="Pseudouridine synthase"/>
    <property type="match status" value="1"/>
</dbReference>
<dbReference type="PANTHER" id="PTHR21600">
    <property type="entry name" value="MITOCHONDRIAL RNA PSEUDOURIDINE SYNTHASE"/>
    <property type="match status" value="1"/>
</dbReference>
<protein>
    <recommendedName>
        <fullName evidence="5">Pseudouridine synthase</fullName>
        <ecNumber evidence="5">5.4.99.-</ecNumber>
    </recommendedName>
</protein>
<dbReference type="Pfam" id="PF01479">
    <property type="entry name" value="S4"/>
    <property type="match status" value="1"/>
</dbReference>
<dbReference type="InterPro" id="IPR006224">
    <property type="entry name" value="PsdUridine_synth_RluA-like_CS"/>
</dbReference>
<dbReference type="GO" id="GO:0120159">
    <property type="term" value="F:rRNA pseudouridine synthase activity"/>
    <property type="evidence" value="ECO:0007669"/>
    <property type="project" value="UniProtKB-ARBA"/>
</dbReference>
<comment type="caution">
    <text evidence="7">The sequence shown here is derived from an EMBL/GenBank/DDBJ whole genome shotgun (WGS) entry which is preliminary data.</text>
</comment>
<evidence type="ECO:0000256" key="4">
    <source>
        <dbReference type="PROSITE-ProRule" id="PRU00182"/>
    </source>
</evidence>
<dbReference type="CDD" id="cd02869">
    <property type="entry name" value="PseudoU_synth_RluA_like"/>
    <property type="match status" value="1"/>
</dbReference>
<evidence type="ECO:0000313" key="8">
    <source>
        <dbReference type="Proteomes" id="UP000034108"/>
    </source>
</evidence>
<organism evidence="7 8">
    <name type="scientific">Candidatus Magasanikbacteria bacterium GW2011_GWC2_41_17</name>
    <dbReference type="NCBI Taxonomy" id="1619048"/>
    <lineage>
        <taxon>Bacteria</taxon>
        <taxon>Candidatus Magasanikiibacteriota</taxon>
    </lineage>
</organism>
<keyword evidence="4" id="KW-0694">RNA-binding</keyword>
<evidence type="ECO:0000256" key="5">
    <source>
        <dbReference type="RuleBase" id="RU362028"/>
    </source>
</evidence>
<keyword evidence="2 5" id="KW-0413">Isomerase</keyword>
<accession>A0A0G0XNR6</accession>
<dbReference type="PROSITE" id="PS01129">
    <property type="entry name" value="PSI_RLU"/>
    <property type="match status" value="1"/>
</dbReference>
<comment type="function">
    <text evidence="5">Responsible for synthesis of pseudouridine from uracil.</text>
</comment>
<proteinExistence type="inferred from homology"/>
<dbReference type="Gene3D" id="3.10.290.10">
    <property type="entry name" value="RNA-binding S4 domain"/>
    <property type="match status" value="1"/>
</dbReference>
<evidence type="ECO:0000256" key="1">
    <source>
        <dbReference type="ARBA" id="ARBA00010876"/>
    </source>
</evidence>
<evidence type="ECO:0000259" key="6">
    <source>
        <dbReference type="SMART" id="SM00363"/>
    </source>
</evidence>
<reference evidence="7 8" key="1">
    <citation type="journal article" date="2015" name="Nature">
        <title>rRNA introns, odd ribosomes, and small enigmatic genomes across a large radiation of phyla.</title>
        <authorList>
            <person name="Brown C.T."/>
            <person name="Hug L.A."/>
            <person name="Thomas B.C."/>
            <person name="Sharon I."/>
            <person name="Castelle C.J."/>
            <person name="Singh A."/>
            <person name="Wilkins M.J."/>
            <person name="Williams K.H."/>
            <person name="Banfield J.F."/>
        </authorList>
    </citation>
    <scope>NUCLEOTIDE SEQUENCE [LARGE SCALE GENOMIC DNA]</scope>
</reference>
<evidence type="ECO:0000313" key="7">
    <source>
        <dbReference type="EMBL" id="KKR98440.1"/>
    </source>
</evidence>
<dbReference type="AlphaFoldDB" id="A0A0G0XNR6"/>
<dbReference type="NCBIfam" id="TIGR00005">
    <property type="entry name" value="rluA_subfam"/>
    <property type="match status" value="1"/>
</dbReference>
<dbReference type="Pfam" id="PF00849">
    <property type="entry name" value="PseudoU_synth_2"/>
    <property type="match status" value="1"/>
</dbReference>